<dbReference type="PANTHER" id="PTHR43280:SF14">
    <property type="entry name" value="MELIBIOSE OPERON REGULATORY PROTEIN"/>
    <property type="match status" value="1"/>
</dbReference>
<dbReference type="Gene3D" id="1.10.10.60">
    <property type="entry name" value="Homeodomain-like"/>
    <property type="match status" value="2"/>
</dbReference>
<dbReference type="PANTHER" id="PTHR43280">
    <property type="entry name" value="ARAC-FAMILY TRANSCRIPTIONAL REGULATOR"/>
    <property type="match status" value="1"/>
</dbReference>
<keyword evidence="6" id="KW-1185">Reference proteome</keyword>
<evidence type="ECO:0000256" key="3">
    <source>
        <dbReference type="ARBA" id="ARBA00023163"/>
    </source>
</evidence>
<dbReference type="InterPro" id="IPR018060">
    <property type="entry name" value="HTH_AraC"/>
</dbReference>
<dbReference type="Pfam" id="PF12833">
    <property type="entry name" value="HTH_18"/>
    <property type="match status" value="1"/>
</dbReference>
<dbReference type="InterPro" id="IPR009057">
    <property type="entry name" value="Homeodomain-like_sf"/>
</dbReference>
<dbReference type="InterPro" id="IPR014710">
    <property type="entry name" value="RmlC-like_jellyroll"/>
</dbReference>
<accession>A0ABW1ISU9</accession>
<dbReference type="Pfam" id="PF02311">
    <property type="entry name" value="AraC_binding"/>
    <property type="match status" value="1"/>
</dbReference>
<protein>
    <submittedName>
        <fullName evidence="5">AraC family transcriptional regulator</fullName>
    </submittedName>
</protein>
<dbReference type="SUPFAM" id="SSF51215">
    <property type="entry name" value="Regulatory protein AraC"/>
    <property type="match status" value="1"/>
</dbReference>
<keyword evidence="3" id="KW-0804">Transcription</keyword>
<dbReference type="PROSITE" id="PS00041">
    <property type="entry name" value="HTH_ARAC_FAMILY_1"/>
    <property type="match status" value="1"/>
</dbReference>
<feature type="domain" description="HTH araC/xylS-type" evidence="4">
    <location>
        <begin position="181"/>
        <end position="279"/>
    </location>
</feature>
<dbReference type="PRINTS" id="PR00032">
    <property type="entry name" value="HTHARAC"/>
</dbReference>
<comment type="caution">
    <text evidence="5">The sequence shown here is derived from an EMBL/GenBank/DDBJ whole genome shotgun (WGS) entry which is preliminary data.</text>
</comment>
<keyword evidence="2" id="KW-0238">DNA-binding</keyword>
<evidence type="ECO:0000256" key="2">
    <source>
        <dbReference type="ARBA" id="ARBA00023125"/>
    </source>
</evidence>
<reference evidence="6" key="1">
    <citation type="journal article" date="2019" name="Int. J. Syst. Evol. Microbiol.">
        <title>The Global Catalogue of Microorganisms (GCM) 10K type strain sequencing project: providing services to taxonomists for standard genome sequencing and annotation.</title>
        <authorList>
            <consortium name="The Broad Institute Genomics Platform"/>
            <consortium name="The Broad Institute Genome Sequencing Center for Infectious Disease"/>
            <person name="Wu L."/>
            <person name="Ma J."/>
        </authorList>
    </citation>
    <scope>NUCLEOTIDE SEQUENCE [LARGE SCALE GENOMIC DNA]</scope>
    <source>
        <strain evidence="6">CCM 8749</strain>
    </source>
</reference>
<gene>
    <name evidence="5" type="ORF">ACFPXP_17155</name>
</gene>
<dbReference type="InterPro" id="IPR018062">
    <property type="entry name" value="HTH_AraC-typ_CS"/>
</dbReference>
<evidence type="ECO:0000313" key="5">
    <source>
        <dbReference type="EMBL" id="MFC5988133.1"/>
    </source>
</evidence>
<dbReference type="InterPro" id="IPR037923">
    <property type="entry name" value="HTH-like"/>
</dbReference>
<evidence type="ECO:0000313" key="6">
    <source>
        <dbReference type="Proteomes" id="UP001596250"/>
    </source>
</evidence>
<evidence type="ECO:0000256" key="1">
    <source>
        <dbReference type="ARBA" id="ARBA00023015"/>
    </source>
</evidence>
<organism evidence="5 6">
    <name type="scientific">Marinicrinis lubricantis</name>
    <dbReference type="NCBI Taxonomy" id="2086470"/>
    <lineage>
        <taxon>Bacteria</taxon>
        <taxon>Bacillati</taxon>
        <taxon>Bacillota</taxon>
        <taxon>Bacilli</taxon>
        <taxon>Bacillales</taxon>
        <taxon>Paenibacillaceae</taxon>
    </lineage>
</organism>
<dbReference type="EMBL" id="JBHSQV010000176">
    <property type="protein sequence ID" value="MFC5988133.1"/>
    <property type="molecule type" value="Genomic_DNA"/>
</dbReference>
<dbReference type="InterPro" id="IPR020449">
    <property type="entry name" value="Tscrpt_reg_AraC-type_HTH"/>
</dbReference>
<name>A0ABW1ISU9_9BACL</name>
<proteinExistence type="predicted"/>
<dbReference type="InterPro" id="IPR003313">
    <property type="entry name" value="AraC-bd"/>
</dbReference>
<sequence length="292" mass="35132">MAKLPQVRSMTEKNFTIEYHQVKVQNEKPITHFHPNYQIHYLLKGKLNYVIDNRKYTVQQGDLLFINKYDVFQTVSSDDSPTFERIVIHFTDGRIQPMLLLQTDKVLPFNRLSRFIRFTEEEQRSIEPLLFKMLEEDQKQNEYYEFTLQASFIQLLVQLRRFEEKNLEWSKSSHPMYRKISEITAYLGGRFEQEFHLNEIAQKFYISPSYLSRVFKMLTGFYMSEYVRILRIRESQRLLGETNEKVQDIAAKVGFREISHFNKTFKNITGHTPLTYRKKIRRNHSVHPEVVR</sequence>
<dbReference type="SUPFAM" id="SSF46689">
    <property type="entry name" value="Homeodomain-like"/>
    <property type="match status" value="2"/>
</dbReference>
<dbReference type="Gene3D" id="2.60.120.10">
    <property type="entry name" value="Jelly Rolls"/>
    <property type="match status" value="1"/>
</dbReference>
<dbReference type="SMART" id="SM00342">
    <property type="entry name" value="HTH_ARAC"/>
    <property type="match status" value="1"/>
</dbReference>
<evidence type="ECO:0000259" key="4">
    <source>
        <dbReference type="PROSITE" id="PS01124"/>
    </source>
</evidence>
<dbReference type="RefSeq" id="WP_379895578.1">
    <property type="nucleotide sequence ID" value="NZ_CBCSCT010000021.1"/>
</dbReference>
<dbReference type="PROSITE" id="PS01124">
    <property type="entry name" value="HTH_ARAC_FAMILY_2"/>
    <property type="match status" value="1"/>
</dbReference>
<keyword evidence="1" id="KW-0805">Transcription regulation</keyword>
<dbReference type="Proteomes" id="UP001596250">
    <property type="component" value="Unassembled WGS sequence"/>
</dbReference>